<dbReference type="Proteomes" id="UP000309997">
    <property type="component" value="Unassembled WGS sequence"/>
</dbReference>
<comment type="caution">
    <text evidence="1">The sequence shown here is derived from an EMBL/GenBank/DDBJ whole genome shotgun (WGS) entry which is preliminary data.</text>
</comment>
<dbReference type="EMBL" id="RCHU02000013">
    <property type="protein sequence ID" value="KAL3573750.1"/>
    <property type="molecule type" value="Genomic_DNA"/>
</dbReference>
<proteinExistence type="predicted"/>
<keyword evidence="2" id="KW-1185">Reference proteome</keyword>
<organism evidence="1 2">
    <name type="scientific">Populus alba</name>
    <name type="common">White poplar</name>
    <dbReference type="NCBI Taxonomy" id="43335"/>
    <lineage>
        <taxon>Eukaryota</taxon>
        <taxon>Viridiplantae</taxon>
        <taxon>Streptophyta</taxon>
        <taxon>Embryophyta</taxon>
        <taxon>Tracheophyta</taxon>
        <taxon>Spermatophyta</taxon>
        <taxon>Magnoliopsida</taxon>
        <taxon>eudicotyledons</taxon>
        <taxon>Gunneridae</taxon>
        <taxon>Pentapetalae</taxon>
        <taxon>rosids</taxon>
        <taxon>fabids</taxon>
        <taxon>Malpighiales</taxon>
        <taxon>Salicaceae</taxon>
        <taxon>Saliceae</taxon>
        <taxon>Populus</taxon>
    </lineage>
</organism>
<accession>A0ACC4B5J7</accession>
<reference evidence="1 2" key="1">
    <citation type="journal article" date="2024" name="Plant Biotechnol. J.">
        <title>Genome and CRISPR/Cas9 system of a widespread forest tree (Populus alba) in the world.</title>
        <authorList>
            <person name="Liu Y.J."/>
            <person name="Jiang P.F."/>
            <person name="Han X.M."/>
            <person name="Li X.Y."/>
            <person name="Wang H.M."/>
            <person name="Wang Y.J."/>
            <person name="Wang X.X."/>
            <person name="Zeng Q.Y."/>
        </authorList>
    </citation>
    <scope>NUCLEOTIDE SEQUENCE [LARGE SCALE GENOMIC DNA]</scope>
    <source>
        <strain evidence="2">cv. PAL-ZL1</strain>
    </source>
</reference>
<protein>
    <submittedName>
        <fullName evidence="1">Uncharacterized protein</fullName>
    </submittedName>
</protein>
<evidence type="ECO:0000313" key="1">
    <source>
        <dbReference type="EMBL" id="KAL3573750.1"/>
    </source>
</evidence>
<name>A0ACC4B5J7_POPAL</name>
<evidence type="ECO:0000313" key="2">
    <source>
        <dbReference type="Proteomes" id="UP000309997"/>
    </source>
</evidence>
<gene>
    <name evidence="1" type="ORF">D5086_024363</name>
</gene>
<sequence length="70" mass="7904">MENNTSSNHKQADHSLKGSSHILEYFTTLSSFSCIWNNFCFSSSALVLQARRACLTCVWNGSQFRSPSRL</sequence>